<gene>
    <name evidence="9" type="ORF">DD236_07690</name>
</gene>
<evidence type="ECO:0000256" key="2">
    <source>
        <dbReference type="ARBA" id="ARBA00022448"/>
    </source>
</evidence>
<evidence type="ECO:0000313" key="9">
    <source>
        <dbReference type="EMBL" id="PWF25979.1"/>
    </source>
</evidence>
<sequence length="257" mass="27051">MSVSTENSSKTSKKKSSSRGGKGLWIQPLIVAVILVGYLIWLATANLSETERVTLAPSALWESTLEHLELTLVSALIVLVVGVPLGILLTRRPFQKASGVILVLANAGQSAPAVGLIVLLAFWQGFTFKAAVIALVLYTLLPILRNTIIGLEGVDRSLIEASRGMGMSSVATLWRVELPLASPVILNGVRTALVLLVGTAALAAFIGAGGLGVLIQTGMRLFLPSVLISGALLSSLLALLIDWLGRVIETFARPKGL</sequence>
<comment type="caution">
    <text evidence="9">The sequence shown here is derived from an EMBL/GenBank/DDBJ whole genome shotgun (WGS) entry which is preliminary data.</text>
</comment>
<evidence type="ECO:0000256" key="5">
    <source>
        <dbReference type="ARBA" id="ARBA00023136"/>
    </source>
</evidence>
<feature type="transmembrane region" description="Helical" evidence="6">
    <location>
        <begin position="128"/>
        <end position="148"/>
    </location>
</feature>
<dbReference type="FunFam" id="1.10.3720.10:FF:000001">
    <property type="entry name" value="Glycine betaine ABC transporter, permease"/>
    <property type="match status" value="1"/>
</dbReference>
<name>A0A2V1K5W2_9ACTO</name>
<dbReference type="PROSITE" id="PS50928">
    <property type="entry name" value="ABC_TM1"/>
    <property type="match status" value="1"/>
</dbReference>
<dbReference type="InterPro" id="IPR051204">
    <property type="entry name" value="ABC_transp_perm/SBD"/>
</dbReference>
<evidence type="ECO:0000256" key="3">
    <source>
        <dbReference type="ARBA" id="ARBA00022692"/>
    </source>
</evidence>
<feature type="transmembrane region" description="Helical" evidence="6">
    <location>
        <begin position="221"/>
        <end position="245"/>
    </location>
</feature>
<dbReference type="GO" id="GO:0005886">
    <property type="term" value="C:plasma membrane"/>
    <property type="evidence" value="ECO:0007669"/>
    <property type="project" value="UniProtKB-SubCell"/>
</dbReference>
<dbReference type="InterPro" id="IPR035906">
    <property type="entry name" value="MetI-like_sf"/>
</dbReference>
<dbReference type="Proteomes" id="UP000245283">
    <property type="component" value="Unassembled WGS sequence"/>
</dbReference>
<keyword evidence="2 6" id="KW-0813">Transport</keyword>
<keyword evidence="5 6" id="KW-0472">Membrane</keyword>
<evidence type="ECO:0000256" key="4">
    <source>
        <dbReference type="ARBA" id="ARBA00022989"/>
    </source>
</evidence>
<feature type="transmembrane region" description="Helical" evidence="6">
    <location>
        <begin position="23"/>
        <end position="43"/>
    </location>
</feature>
<reference evidence="10" key="1">
    <citation type="submission" date="2018-05" db="EMBL/GenBank/DDBJ databases">
        <authorList>
            <person name="Li Y."/>
        </authorList>
    </citation>
    <scope>NUCLEOTIDE SEQUENCE [LARGE SCALE GENOMIC DNA]</scope>
    <source>
        <strain evidence="10">sk1b4</strain>
    </source>
</reference>
<feature type="transmembrane region" description="Helical" evidence="6">
    <location>
        <begin position="101"/>
        <end position="122"/>
    </location>
</feature>
<dbReference type="CDD" id="cd06261">
    <property type="entry name" value="TM_PBP2"/>
    <property type="match status" value="1"/>
</dbReference>
<dbReference type="RefSeq" id="WP_109093806.1">
    <property type="nucleotide sequence ID" value="NZ_QETB01000004.1"/>
</dbReference>
<feature type="transmembrane region" description="Helical" evidence="6">
    <location>
        <begin position="70"/>
        <end position="89"/>
    </location>
</feature>
<dbReference type="PANTHER" id="PTHR30177:SF4">
    <property type="entry name" value="OSMOPROTECTANT IMPORT PERMEASE PROTEIN OSMW"/>
    <property type="match status" value="1"/>
</dbReference>
<evidence type="ECO:0000256" key="6">
    <source>
        <dbReference type="RuleBase" id="RU363032"/>
    </source>
</evidence>
<feature type="transmembrane region" description="Helical" evidence="6">
    <location>
        <begin position="192"/>
        <end position="215"/>
    </location>
</feature>
<keyword evidence="3 6" id="KW-0812">Transmembrane</keyword>
<organism evidence="9 10">
    <name type="scientific">Ancrocorticia populi</name>
    <dbReference type="NCBI Taxonomy" id="2175228"/>
    <lineage>
        <taxon>Bacteria</taxon>
        <taxon>Bacillati</taxon>
        <taxon>Actinomycetota</taxon>
        <taxon>Actinomycetes</taxon>
        <taxon>Actinomycetales</taxon>
        <taxon>Actinomycetaceae</taxon>
        <taxon>Ancrocorticia</taxon>
    </lineage>
</organism>
<dbReference type="InterPro" id="IPR000515">
    <property type="entry name" value="MetI-like"/>
</dbReference>
<dbReference type="GO" id="GO:0055085">
    <property type="term" value="P:transmembrane transport"/>
    <property type="evidence" value="ECO:0007669"/>
    <property type="project" value="InterPro"/>
</dbReference>
<protein>
    <submittedName>
        <fullName evidence="9">ABC transporter permease</fullName>
    </submittedName>
</protein>
<proteinExistence type="inferred from homology"/>
<keyword evidence="10" id="KW-1185">Reference proteome</keyword>
<accession>A0A2V1K5W2</accession>
<comment type="subcellular location">
    <subcellularLocation>
        <location evidence="6">Cell membrane</location>
        <topology evidence="6">Multi-pass membrane protein</topology>
    </subcellularLocation>
    <subcellularLocation>
        <location evidence="1">Membrane</location>
        <topology evidence="1">Multi-pass membrane protein</topology>
    </subcellularLocation>
</comment>
<dbReference type="AlphaFoldDB" id="A0A2V1K5W2"/>
<feature type="domain" description="ABC transmembrane type-1" evidence="8">
    <location>
        <begin position="64"/>
        <end position="245"/>
    </location>
</feature>
<evidence type="ECO:0000259" key="8">
    <source>
        <dbReference type="PROSITE" id="PS50928"/>
    </source>
</evidence>
<dbReference type="Gene3D" id="1.10.3720.10">
    <property type="entry name" value="MetI-like"/>
    <property type="match status" value="1"/>
</dbReference>
<dbReference type="PANTHER" id="PTHR30177">
    <property type="entry name" value="GLYCINE BETAINE/L-PROLINE TRANSPORT SYSTEM PERMEASE PROTEIN PROW"/>
    <property type="match status" value="1"/>
</dbReference>
<keyword evidence="4 6" id="KW-1133">Transmembrane helix</keyword>
<dbReference type="GO" id="GO:0031460">
    <property type="term" value="P:glycine betaine transport"/>
    <property type="evidence" value="ECO:0007669"/>
    <property type="project" value="TreeGrafter"/>
</dbReference>
<dbReference type="Pfam" id="PF00528">
    <property type="entry name" value="BPD_transp_1"/>
    <property type="match status" value="1"/>
</dbReference>
<dbReference type="EMBL" id="QETB01000004">
    <property type="protein sequence ID" value="PWF25979.1"/>
    <property type="molecule type" value="Genomic_DNA"/>
</dbReference>
<evidence type="ECO:0000256" key="7">
    <source>
        <dbReference type="SAM" id="MobiDB-lite"/>
    </source>
</evidence>
<dbReference type="SUPFAM" id="SSF161098">
    <property type="entry name" value="MetI-like"/>
    <property type="match status" value="1"/>
</dbReference>
<evidence type="ECO:0000256" key="1">
    <source>
        <dbReference type="ARBA" id="ARBA00004141"/>
    </source>
</evidence>
<comment type="similarity">
    <text evidence="6">Belongs to the binding-protein-dependent transport system permease family.</text>
</comment>
<dbReference type="OrthoDB" id="9801163at2"/>
<evidence type="ECO:0000313" key="10">
    <source>
        <dbReference type="Proteomes" id="UP000245283"/>
    </source>
</evidence>
<feature type="region of interest" description="Disordered" evidence="7">
    <location>
        <begin position="1"/>
        <end position="21"/>
    </location>
</feature>